<reference evidence="2 3" key="1">
    <citation type="journal article" date="2011" name="J. Bacteriol.">
        <title>Genome sequence of Chthoniobacter flavus Ellin428, an aerobic heterotrophic soil bacterium.</title>
        <authorList>
            <person name="Kant R."/>
            <person name="van Passel M.W."/>
            <person name="Palva A."/>
            <person name="Lucas S."/>
            <person name="Lapidus A."/>
            <person name="Glavina Del Rio T."/>
            <person name="Dalin E."/>
            <person name="Tice H."/>
            <person name="Bruce D."/>
            <person name="Goodwin L."/>
            <person name="Pitluck S."/>
            <person name="Larimer F.W."/>
            <person name="Land M.L."/>
            <person name="Hauser L."/>
            <person name="Sangwan P."/>
            <person name="de Vos W.M."/>
            <person name="Janssen P.H."/>
            <person name="Smidt H."/>
        </authorList>
    </citation>
    <scope>NUCLEOTIDE SEQUENCE [LARGE SCALE GENOMIC DNA]</scope>
    <source>
        <strain evidence="2 3">Ellin428</strain>
    </source>
</reference>
<name>B4D8N5_9BACT</name>
<dbReference type="NCBIfam" id="TIGR01444">
    <property type="entry name" value="fkbM_fam"/>
    <property type="match status" value="1"/>
</dbReference>
<evidence type="ECO:0000313" key="2">
    <source>
        <dbReference type="EMBL" id="EDY17257.1"/>
    </source>
</evidence>
<gene>
    <name evidence="2" type="ORF">CfE428DRAFT_5275</name>
</gene>
<dbReference type="Pfam" id="PF05050">
    <property type="entry name" value="Methyltransf_21"/>
    <property type="match status" value="1"/>
</dbReference>
<organism evidence="2 3">
    <name type="scientific">Chthoniobacter flavus Ellin428</name>
    <dbReference type="NCBI Taxonomy" id="497964"/>
    <lineage>
        <taxon>Bacteria</taxon>
        <taxon>Pseudomonadati</taxon>
        <taxon>Verrucomicrobiota</taxon>
        <taxon>Spartobacteria</taxon>
        <taxon>Chthoniobacterales</taxon>
        <taxon>Chthoniobacteraceae</taxon>
        <taxon>Chthoniobacter</taxon>
    </lineage>
</organism>
<feature type="domain" description="Methyltransferase FkbM" evidence="1">
    <location>
        <begin position="64"/>
        <end position="208"/>
    </location>
</feature>
<dbReference type="EMBL" id="ABVL01000022">
    <property type="protein sequence ID" value="EDY17257.1"/>
    <property type="molecule type" value="Genomic_DNA"/>
</dbReference>
<dbReference type="GO" id="GO:0008171">
    <property type="term" value="F:O-methyltransferase activity"/>
    <property type="evidence" value="ECO:0007669"/>
    <property type="project" value="TreeGrafter"/>
</dbReference>
<dbReference type="SUPFAM" id="SSF53335">
    <property type="entry name" value="S-adenosyl-L-methionine-dependent methyltransferases"/>
    <property type="match status" value="1"/>
</dbReference>
<dbReference type="PANTHER" id="PTHR36973:SF4">
    <property type="entry name" value="NODULATION PROTEIN"/>
    <property type="match status" value="1"/>
</dbReference>
<dbReference type="Gene3D" id="3.40.50.150">
    <property type="entry name" value="Vaccinia Virus protein VP39"/>
    <property type="match status" value="1"/>
</dbReference>
<evidence type="ECO:0000313" key="3">
    <source>
        <dbReference type="Proteomes" id="UP000005824"/>
    </source>
</evidence>
<accession>B4D8N5</accession>
<dbReference type="InterPro" id="IPR029063">
    <property type="entry name" value="SAM-dependent_MTases_sf"/>
</dbReference>
<proteinExistence type="predicted"/>
<dbReference type="STRING" id="497964.CfE428DRAFT_5275"/>
<dbReference type="InterPro" id="IPR053188">
    <property type="entry name" value="FkbM_Methyltransferase"/>
</dbReference>
<comment type="caution">
    <text evidence="2">The sequence shown here is derived from an EMBL/GenBank/DDBJ whole genome shotgun (WGS) entry which is preliminary data.</text>
</comment>
<keyword evidence="3" id="KW-1185">Reference proteome</keyword>
<dbReference type="RefSeq" id="WP_006982596.1">
    <property type="nucleotide sequence ID" value="NZ_ABVL01000022.1"/>
</dbReference>
<evidence type="ECO:0000259" key="1">
    <source>
        <dbReference type="Pfam" id="PF05050"/>
    </source>
</evidence>
<dbReference type="AlphaFoldDB" id="B4D8N5"/>
<dbReference type="Proteomes" id="UP000005824">
    <property type="component" value="Unassembled WGS sequence"/>
</dbReference>
<keyword evidence="2" id="KW-0489">Methyltransferase</keyword>
<dbReference type="GO" id="GO:0032259">
    <property type="term" value="P:methylation"/>
    <property type="evidence" value="ECO:0007669"/>
    <property type="project" value="UniProtKB-KW"/>
</dbReference>
<dbReference type="eggNOG" id="COG0438">
    <property type="taxonomic scope" value="Bacteria"/>
</dbReference>
<keyword evidence="2" id="KW-0808">Transferase</keyword>
<protein>
    <submittedName>
        <fullName evidence="2">Methyltransferase FkbM family</fullName>
    </submittedName>
</protein>
<dbReference type="InParanoid" id="B4D8N5"/>
<dbReference type="PANTHER" id="PTHR36973">
    <property type="entry name" value="SLL1456 PROTEIN-RELATED"/>
    <property type="match status" value="1"/>
</dbReference>
<dbReference type="InterPro" id="IPR006342">
    <property type="entry name" value="FkbM_mtfrase"/>
</dbReference>
<sequence length="270" mass="30239">MMGKILALWGRFFAHARFAKLNGLLFQLGARGLGIHNYPVSGEEWLVDRLATIASGVNRFVIFDVGANRGAYAALLRRSFPNAVIHSFEPHPRTFETLKAGTAGLNLNLHNFGFSHQAEELDLHDYASPTDSEHASLYSGVFQSLTQMPYVSVRVALKTIDQFCAEANIAHIDFLKIDIEGHEIHCLRGAKDMIAAGQIGVVQFEFNKMNVCSRTFMADFFEVLKGFQLYRLLPTSLLPLRESDILKTNLFEYQNVVAIRQGVSFAHFAQ</sequence>